<dbReference type="AlphaFoldDB" id="A0AB37UCJ3"/>
<feature type="domain" description="DUF4396" evidence="3">
    <location>
        <begin position="146"/>
        <end position="282"/>
    </location>
</feature>
<sequence>MTIILPQLWSAYFRRFVLVLLTPQLGISQNLPNTQESDRNSIAQNSPSSQQATNSKMPGMKMPGTNEADLRRPAIDFVLIVWFSLTAISVVYVAWDAFTSNPELTVMKWGWLLVTLYTGAIGAALYVLSCQEPEPMQHEEFVKPLWKQTLGSTIHCLAGDATGIIVAAAVTMTLGLPMWLDVISEYVFGFAFGLFVFQSLFMRDMLGGSYLKAVRRSFIPEWLSMNAVMAGMIPVMVILMSRDMTAMEATSIRFWGVMSLATLVGFVVAFPVNMWLVAVGLKHGMGTVRVLGRGGHSLAAETERIATTFGEVPAPNASTHQVMKGM</sequence>
<feature type="transmembrane region" description="Helical" evidence="2">
    <location>
        <begin position="149"/>
        <end position="170"/>
    </location>
</feature>
<feature type="transmembrane region" description="Helical" evidence="2">
    <location>
        <begin position="109"/>
        <end position="128"/>
    </location>
</feature>
<organism evidence="4 5">
    <name type="scientific">Chroococcidiopsis cubana SAG 39.79</name>
    <dbReference type="NCBI Taxonomy" id="388085"/>
    <lineage>
        <taxon>Bacteria</taxon>
        <taxon>Bacillati</taxon>
        <taxon>Cyanobacteriota</taxon>
        <taxon>Cyanophyceae</taxon>
        <taxon>Chroococcidiopsidales</taxon>
        <taxon>Chroococcidiopsidaceae</taxon>
        <taxon>Chroococcidiopsis</taxon>
    </lineage>
</organism>
<proteinExistence type="predicted"/>
<evidence type="ECO:0000259" key="3">
    <source>
        <dbReference type="Pfam" id="PF14342"/>
    </source>
</evidence>
<evidence type="ECO:0000256" key="1">
    <source>
        <dbReference type="SAM" id="MobiDB-lite"/>
    </source>
</evidence>
<evidence type="ECO:0000313" key="5">
    <source>
        <dbReference type="Proteomes" id="UP000282574"/>
    </source>
</evidence>
<keyword evidence="5" id="KW-1185">Reference proteome</keyword>
<dbReference type="RefSeq" id="WP_241994405.1">
    <property type="nucleotide sequence ID" value="NZ_JAVKZF010000005.1"/>
</dbReference>
<dbReference type="Pfam" id="PF14342">
    <property type="entry name" value="DUF4396"/>
    <property type="match status" value="1"/>
</dbReference>
<feature type="transmembrane region" description="Helical" evidence="2">
    <location>
        <begin position="222"/>
        <end position="240"/>
    </location>
</feature>
<gene>
    <name evidence="4" type="ORF">DSM107010_58290</name>
</gene>
<comment type="caution">
    <text evidence="4">The sequence shown here is derived from an EMBL/GenBank/DDBJ whole genome shotgun (WGS) entry which is preliminary data.</text>
</comment>
<accession>A0AB37UCJ3</accession>
<dbReference type="Proteomes" id="UP000282574">
    <property type="component" value="Unassembled WGS sequence"/>
</dbReference>
<keyword evidence="2" id="KW-0472">Membrane</keyword>
<feature type="transmembrane region" description="Helical" evidence="2">
    <location>
        <begin position="77"/>
        <end position="97"/>
    </location>
</feature>
<feature type="region of interest" description="Disordered" evidence="1">
    <location>
        <begin position="31"/>
        <end position="64"/>
    </location>
</feature>
<name>A0AB37UCJ3_9CYAN</name>
<feature type="compositionally biased region" description="Polar residues" evidence="1">
    <location>
        <begin position="31"/>
        <end position="56"/>
    </location>
</feature>
<keyword evidence="2" id="KW-1133">Transmembrane helix</keyword>
<evidence type="ECO:0000313" key="4">
    <source>
        <dbReference type="EMBL" id="RUT04192.1"/>
    </source>
</evidence>
<feature type="transmembrane region" description="Helical" evidence="2">
    <location>
        <begin position="252"/>
        <end position="279"/>
    </location>
</feature>
<reference evidence="4 5" key="1">
    <citation type="journal article" date="2019" name="Genome Biol. Evol.">
        <title>Day and night: Metabolic profiles and evolutionary relationships of six axenic non-marine cyanobacteria.</title>
        <authorList>
            <person name="Will S.E."/>
            <person name="Henke P."/>
            <person name="Boedeker C."/>
            <person name="Huang S."/>
            <person name="Brinkmann H."/>
            <person name="Rohde M."/>
            <person name="Jarek M."/>
            <person name="Friedl T."/>
            <person name="Seufert S."/>
            <person name="Schumacher M."/>
            <person name="Overmann J."/>
            <person name="Neumann-Schaal M."/>
            <person name="Petersen J."/>
        </authorList>
    </citation>
    <scope>NUCLEOTIDE SEQUENCE [LARGE SCALE GENOMIC DNA]</scope>
    <source>
        <strain evidence="4 5">SAG 39.79</strain>
    </source>
</reference>
<keyword evidence="2" id="KW-0812">Transmembrane</keyword>
<feature type="transmembrane region" description="Helical" evidence="2">
    <location>
        <begin position="182"/>
        <end position="201"/>
    </location>
</feature>
<dbReference type="EMBL" id="RSCK01000088">
    <property type="protein sequence ID" value="RUT04192.1"/>
    <property type="molecule type" value="Genomic_DNA"/>
</dbReference>
<evidence type="ECO:0000256" key="2">
    <source>
        <dbReference type="SAM" id="Phobius"/>
    </source>
</evidence>
<protein>
    <recommendedName>
        <fullName evidence="3">DUF4396 domain-containing protein</fullName>
    </recommendedName>
</protein>
<dbReference type="InterPro" id="IPR025509">
    <property type="entry name" value="DUF4396"/>
</dbReference>